<comment type="subcellular location">
    <subcellularLocation>
        <location evidence="4">Cell projection</location>
        <location evidence="4">Dendrite</location>
    </subcellularLocation>
    <subcellularLocation>
        <location evidence="17">Cell projection</location>
        <location evidence="17">Growth cone membrane</location>
        <topology evidence="17">Single-pass type I membrane protein</topology>
    </subcellularLocation>
    <subcellularLocation>
        <location evidence="15">Cytoplasmic vesicle</location>
        <location evidence="15">Secretory vesicle</location>
        <location evidence="15">Synaptic vesicle membrane</location>
        <topology evidence="15">Single-pass type I membrane protein</topology>
    </subcellularLocation>
    <subcellularLocation>
        <location evidence="2">Early endosome membrane</location>
        <topology evidence="2">Single-pass type I membrane protein</topology>
    </subcellularLocation>
    <subcellularLocation>
        <location evidence="1">Endoplasmic reticulum-Golgi intermediate compartment membrane</location>
        <topology evidence="1">Single-pass type I membrane protein</topology>
    </subcellularLocation>
    <subcellularLocation>
        <location evidence="20">Membrane</location>
        <topology evidence="20">Single-pass type I membrane protein</topology>
    </subcellularLocation>
    <subcellularLocation>
        <location evidence="3">Recycling endosome</location>
    </subcellularLocation>
</comment>
<dbReference type="InterPro" id="IPR048528">
    <property type="entry name" value="Lamp2-like_luminal"/>
</dbReference>
<evidence type="ECO:0000256" key="8">
    <source>
        <dbReference type="ARBA" id="ARBA00022753"/>
    </source>
</evidence>
<dbReference type="PROSITE" id="PS51407">
    <property type="entry name" value="LAMP_3"/>
    <property type="match status" value="1"/>
</dbReference>
<evidence type="ECO:0000256" key="11">
    <source>
        <dbReference type="ARBA" id="ARBA00023136"/>
    </source>
</evidence>
<keyword evidence="7 23" id="KW-0732">Signal</keyword>
<dbReference type="PRINTS" id="PR00336">
    <property type="entry name" value="LYSASSOCTDMP"/>
</dbReference>
<evidence type="ECO:0000259" key="24">
    <source>
        <dbReference type="Pfam" id="PF01299"/>
    </source>
</evidence>
<keyword evidence="13" id="KW-0966">Cell projection</keyword>
<dbReference type="InterPro" id="IPR048524">
    <property type="entry name" value="Lamp2-like_TM"/>
</dbReference>
<protein>
    <recommendedName>
        <fullName evidence="18">Lysosome-associated membrane glycoprotein 5</fullName>
    </recommendedName>
    <alternativeName>
        <fullName evidence="19">Lysosome-associated membrane protein 5</fullName>
    </alternativeName>
</protein>
<dbReference type="InterPro" id="IPR002000">
    <property type="entry name" value="Lysosome-assoc_membr_glycop"/>
</dbReference>
<evidence type="ECO:0000256" key="4">
    <source>
        <dbReference type="ARBA" id="ARBA00004279"/>
    </source>
</evidence>
<keyword evidence="14" id="KW-0968">Cytoplasmic vesicle</keyword>
<keyword evidence="26" id="KW-1185">Reference proteome</keyword>
<feature type="transmembrane region" description="Helical" evidence="22">
    <location>
        <begin position="272"/>
        <end position="294"/>
    </location>
</feature>
<evidence type="ECO:0000313" key="26">
    <source>
        <dbReference type="Proteomes" id="UP000085678"/>
    </source>
</evidence>
<dbReference type="AlphaFoldDB" id="A0A1S3IH56"/>
<dbReference type="KEGG" id="lak:106163698"/>
<dbReference type="STRING" id="7574.A0A1S3IH56"/>
<feature type="chain" id="PRO_5010313736" description="Lysosome-associated membrane glycoprotein 5" evidence="23">
    <location>
        <begin position="22"/>
        <end position="306"/>
    </location>
</feature>
<evidence type="ECO:0000256" key="2">
    <source>
        <dbReference type="ARBA" id="ARBA00004158"/>
    </source>
</evidence>
<dbReference type="PANTHER" id="PTHR11506">
    <property type="entry name" value="LYSOSOME-ASSOCIATED MEMBRANE GLYCOPROTEIN"/>
    <property type="match status" value="1"/>
</dbReference>
<comment type="similarity">
    <text evidence="5 20">Belongs to the LAMP family.</text>
</comment>
<feature type="domain" description="Lysosome-associated membrane glycoprotein 2-like luminal" evidence="24">
    <location>
        <begin position="96"/>
        <end position="247"/>
    </location>
</feature>
<evidence type="ECO:0000256" key="20">
    <source>
        <dbReference type="PROSITE-ProRule" id="PRU00740"/>
    </source>
</evidence>
<dbReference type="OMA" id="CIMLQMA"/>
<evidence type="ECO:0000256" key="5">
    <source>
        <dbReference type="ARBA" id="ARBA00009644"/>
    </source>
</evidence>
<proteinExistence type="inferred from homology"/>
<evidence type="ECO:0000256" key="12">
    <source>
        <dbReference type="ARBA" id="ARBA00023180"/>
    </source>
</evidence>
<comment type="caution">
    <text evidence="20">Lacks conserved residue(s) required for the propagation of feature annotation.</text>
</comment>
<name>A0A1S3IH56_LINAN</name>
<evidence type="ECO:0000256" key="22">
    <source>
        <dbReference type="SAM" id="Phobius"/>
    </source>
</evidence>
<dbReference type="FunCoup" id="A0A1S3IH56">
    <property type="interactions" value="598"/>
</dbReference>
<feature type="signal peptide" evidence="23">
    <location>
        <begin position="1"/>
        <end position="21"/>
    </location>
</feature>
<evidence type="ECO:0000256" key="16">
    <source>
        <dbReference type="ARBA" id="ARBA00053950"/>
    </source>
</evidence>
<keyword evidence="9 22" id="KW-1133">Transmembrane helix</keyword>
<keyword evidence="11 20" id="KW-0472">Membrane</keyword>
<evidence type="ECO:0000256" key="23">
    <source>
        <dbReference type="SAM" id="SignalP"/>
    </source>
</evidence>
<evidence type="ECO:0000313" key="27">
    <source>
        <dbReference type="RefSeq" id="XP_013396819.1"/>
    </source>
</evidence>
<dbReference type="GO" id="GO:0031902">
    <property type="term" value="C:late endosome membrane"/>
    <property type="evidence" value="ECO:0007669"/>
    <property type="project" value="TreeGrafter"/>
</dbReference>
<evidence type="ECO:0000256" key="14">
    <source>
        <dbReference type="ARBA" id="ARBA00023329"/>
    </source>
</evidence>
<keyword evidence="12" id="KW-0325">Glycoprotein</keyword>
<evidence type="ECO:0000256" key="1">
    <source>
        <dbReference type="ARBA" id="ARBA00004151"/>
    </source>
</evidence>
<dbReference type="GeneID" id="106163698"/>
<dbReference type="OrthoDB" id="6232933at2759"/>
<dbReference type="GO" id="GO:0005886">
    <property type="term" value="C:plasma membrane"/>
    <property type="evidence" value="ECO:0007669"/>
    <property type="project" value="UniProtKB-SubCell"/>
</dbReference>
<dbReference type="Pfam" id="PF01299">
    <property type="entry name" value="Lamp2-like_luminal"/>
    <property type="match status" value="1"/>
</dbReference>
<evidence type="ECO:0000256" key="10">
    <source>
        <dbReference type="ARBA" id="ARBA00023018"/>
    </source>
</evidence>
<dbReference type="RefSeq" id="XP_013396819.1">
    <property type="nucleotide sequence ID" value="XM_013541365.1"/>
</dbReference>
<evidence type="ECO:0000256" key="6">
    <source>
        <dbReference type="ARBA" id="ARBA00022692"/>
    </source>
</evidence>
<evidence type="ECO:0000256" key="18">
    <source>
        <dbReference type="ARBA" id="ARBA00074379"/>
    </source>
</evidence>
<organism evidence="26 27">
    <name type="scientific">Lingula anatina</name>
    <name type="common">Brachiopod</name>
    <name type="synonym">Lingula unguis</name>
    <dbReference type="NCBI Taxonomy" id="7574"/>
    <lineage>
        <taxon>Eukaryota</taxon>
        <taxon>Metazoa</taxon>
        <taxon>Spiralia</taxon>
        <taxon>Lophotrochozoa</taxon>
        <taxon>Brachiopoda</taxon>
        <taxon>Linguliformea</taxon>
        <taxon>Lingulata</taxon>
        <taxon>Lingulida</taxon>
        <taxon>Linguloidea</taxon>
        <taxon>Lingulidae</taxon>
        <taxon>Lingula</taxon>
    </lineage>
</organism>
<evidence type="ECO:0000256" key="13">
    <source>
        <dbReference type="ARBA" id="ARBA00023273"/>
    </source>
</evidence>
<dbReference type="Pfam" id="PF21222">
    <property type="entry name" value="Lamp2_2nd"/>
    <property type="match status" value="1"/>
</dbReference>
<reference evidence="27" key="1">
    <citation type="submission" date="2025-08" db="UniProtKB">
        <authorList>
            <consortium name="RefSeq"/>
        </authorList>
    </citation>
    <scope>IDENTIFICATION</scope>
    <source>
        <tissue evidence="27">Gonads</tissue>
    </source>
</reference>
<keyword evidence="10" id="KW-0770">Synapse</keyword>
<feature type="domain" description="Lysosome-associated membrane glycoprotein 2-like transmembrane" evidence="25">
    <location>
        <begin position="273"/>
        <end position="304"/>
    </location>
</feature>
<dbReference type="GO" id="GO:0005765">
    <property type="term" value="C:lysosomal membrane"/>
    <property type="evidence" value="ECO:0007669"/>
    <property type="project" value="TreeGrafter"/>
</dbReference>
<evidence type="ECO:0000256" key="19">
    <source>
        <dbReference type="ARBA" id="ARBA00076257"/>
    </source>
</evidence>
<evidence type="ECO:0000256" key="7">
    <source>
        <dbReference type="ARBA" id="ARBA00022729"/>
    </source>
</evidence>
<feature type="region of interest" description="Disordered" evidence="21">
    <location>
        <begin position="47"/>
        <end position="92"/>
    </location>
</feature>
<dbReference type="PANTHER" id="PTHR11506:SF35">
    <property type="entry name" value="LYSOSOME-ASSOCIATED MEMBRANE GLYCOPROTEIN 5"/>
    <property type="match status" value="1"/>
</dbReference>
<evidence type="ECO:0000256" key="21">
    <source>
        <dbReference type="SAM" id="MobiDB-lite"/>
    </source>
</evidence>
<evidence type="ECO:0000256" key="9">
    <source>
        <dbReference type="ARBA" id="ARBA00022989"/>
    </source>
</evidence>
<evidence type="ECO:0000256" key="15">
    <source>
        <dbReference type="ARBA" id="ARBA00029428"/>
    </source>
</evidence>
<evidence type="ECO:0000259" key="25">
    <source>
        <dbReference type="Pfam" id="PF21222"/>
    </source>
</evidence>
<gene>
    <name evidence="27" type="primary">LOC106163698</name>
</gene>
<accession>A0A1S3IH56</accession>
<dbReference type="Proteomes" id="UP000085678">
    <property type="component" value="Unplaced"/>
</dbReference>
<dbReference type="InParanoid" id="A0A1S3IH56"/>
<sequence length="306" mass="32593">MESKMTKYLLIGSLCVAFVAAQNNTTIAATTTVTTPTTTVKTTIVTTSTTSSGTTATQAPTTSNSTNSSTTQSSTTQPSTTQPSTTTSPITTSAKPEWKTFVVSNGSVDCIILQMNAQFTIKYMDVENKTKDAKFILPHNSSAAVEGNCLNALETITINMYDNAVSMTMRFTNDGNNVALANATVEYNTKDSTVFPNATDVKNSSNGHFDNVQAPVNSYYRCNSAINPTFDDKVSVTITNLKVTAFNQNNKTDDFGGGKETVCLADTQTDNIVPIAVGAALAGLVVIVLIAYLIGRRTNRQGYQSV</sequence>
<keyword evidence="6 20" id="KW-0812">Transmembrane</keyword>
<comment type="function">
    <text evidence="16">Plays a role in short-term synaptic plasticity in a subset of GABAergic neurons in the brain.</text>
</comment>
<evidence type="ECO:0000256" key="3">
    <source>
        <dbReference type="ARBA" id="ARBA00004172"/>
    </source>
</evidence>
<evidence type="ECO:0000256" key="17">
    <source>
        <dbReference type="ARBA" id="ARBA00060492"/>
    </source>
</evidence>
<dbReference type="GO" id="GO:0072594">
    <property type="term" value="P:establishment of protein localization to organelle"/>
    <property type="evidence" value="ECO:0007669"/>
    <property type="project" value="TreeGrafter"/>
</dbReference>
<dbReference type="Gene3D" id="2.40.160.110">
    <property type="match status" value="1"/>
</dbReference>
<keyword evidence="8" id="KW-0967">Endosome</keyword>